<organism evidence="3 4">
    <name type="scientific">Panthera leo</name>
    <name type="common">Lion</name>
    <dbReference type="NCBI Taxonomy" id="9689"/>
    <lineage>
        <taxon>Eukaryota</taxon>
        <taxon>Metazoa</taxon>
        <taxon>Chordata</taxon>
        <taxon>Craniata</taxon>
        <taxon>Vertebrata</taxon>
        <taxon>Euteleostomi</taxon>
        <taxon>Mammalia</taxon>
        <taxon>Eutheria</taxon>
        <taxon>Laurasiatheria</taxon>
        <taxon>Carnivora</taxon>
        <taxon>Feliformia</taxon>
        <taxon>Felidae</taxon>
        <taxon>Pantherinae</taxon>
        <taxon>Panthera</taxon>
    </lineage>
</organism>
<dbReference type="InterPro" id="IPR001680">
    <property type="entry name" value="WD40_rpt"/>
</dbReference>
<sequence>MATPVVTKTAWKLQEIVAHASNVSSLVLGKASGRLLATGGDDCRVNLWSINKPNCIMVSLASLRKTGQKPREGTGLGSRVGSGLGEQVALQALSGLGHPEARGTQHDISAHLPGPQPSAQGRPRTTPDGWDSS</sequence>
<dbReference type="SMART" id="SM00320">
    <property type="entry name" value="WD40"/>
    <property type="match status" value="1"/>
</dbReference>
<evidence type="ECO:0000313" key="4">
    <source>
        <dbReference type="Proteomes" id="UP000694399"/>
    </source>
</evidence>
<dbReference type="GO" id="GO:0007019">
    <property type="term" value="P:microtubule depolymerization"/>
    <property type="evidence" value="ECO:0007669"/>
    <property type="project" value="TreeGrafter"/>
</dbReference>
<dbReference type="SUPFAM" id="SSF50978">
    <property type="entry name" value="WD40 repeat-like"/>
    <property type="match status" value="1"/>
</dbReference>
<evidence type="ECO:0000313" key="3">
    <source>
        <dbReference type="Ensembl" id="ENSPLOP00000016001.1"/>
    </source>
</evidence>
<proteinExistence type="predicted"/>
<dbReference type="PANTHER" id="PTHR19845:SF0">
    <property type="entry name" value="KATANIN P80 WD40 REPEAT-CONTAINING SUBUNIT B1"/>
    <property type="match status" value="1"/>
</dbReference>
<reference evidence="3" key="1">
    <citation type="journal article" date="2019" name="bioRxiv">
        <title>Long live the king: chromosome-level assembly of the lion (Panthera leo) using linked-read, Hi-C, and long read data.</title>
        <authorList>
            <person name="Armstrong E.E."/>
            <person name="Taylor R.W."/>
            <person name="Miller D.E."/>
            <person name="Kaelin C."/>
            <person name="Barsh G."/>
            <person name="Hadly E.A."/>
            <person name="Petrov D."/>
        </authorList>
    </citation>
    <scope>NUCLEOTIDE SEQUENCE [LARGE SCALE GENOMIC DNA]</scope>
</reference>
<dbReference type="PANTHER" id="PTHR19845">
    <property type="entry name" value="KATANIN P80 SUBUNIT"/>
    <property type="match status" value="1"/>
</dbReference>
<keyword evidence="4" id="KW-1185">Reference proteome</keyword>
<feature type="repeat" description="WD" evidence="1">
    <location>
        <begin position="16"/>
        <end position="58"/>
    </location>
</feature>
<evidence type="ECO:0000256" key="1">
    <source>
        <dbReference type="PROSITE-ProRule" id="PRU00221"/>
    </source>
</evidence>
<feature type="region of interest" description="Disordered" evidence="2">
    <location>
        <begin position="91"/>
        <end position="133"/>
    </location>
</feature>
<reference evidence="3" key="3">
    <citation type="submission" date="2025-09" db="UniProtKB">
        <authorList>
            <consortium name="Ensembl"/>
        </authorList>
    </citation>
    <scope>IDENTIFICATION</scope>
</reference>
<dbReference type="GO" id="GO:0008352">
    <property type="term" value="C:katanin complex"/>
    <property type="evidence" value="ECO:0007669"/>
    <property type="project" value="TreeGrafter"/>
</dbReference>
<keyword evidence="1" id="KW-0853">WD repeat</keyword>
<dbReference type="Proteomes" id="UP000694399">
    <property type="component" value="Chromosome E3"/>
</dbReference>
<dbReference type="GeneTree" id="ENSGT00940000157918"/>
<dbReference type="Gene3D" id="2.130.10.10">
    <property type="entry name" value="YVTN repeat-like/Quinoprotein amine dehydrogenase"/>
    <property type="match status" value="1"/>
</dbReference>
<protein>
    <submittedName>
        <fullName evidence="3">Uncharacterized protein</fullName>
    </submittedName>
</protein>
<dbReference type="Ensembl" id="ENSPLOT00000017711.1">
    <property type="protein sequence ID" value="ENSPLOP00000016001.1"/>
    <property type="gene ID" value="ENSPLOG00000011732.1"/>
</dbReference>
<dbReference type="InterPro" id="IPR015943">
    <property type="entry name" value="WD40/YVTN_repeat-like_dom_sf"/>
</dbReference>
<accession>A0A8C8X939</accession>
<evidence type="ECO:0000256" key="2">
    <source>
        <dbReference type="SAM" id="MobiDB-lite"/>
    </source>
</evidence>
<reference evidence="3" key="2">
    <citation type="submission" date="2025-08" db="UniProtKB">
        <authorList>
            <consortium name="Ensembl"/>
        </authorList>
    </citation>
    <scope>IDENTIFICATION</scope>
</reference>
<dbReference type="PROSITE" id="PS50082">
    <property type="entry name" value="WD_REPEATS_2"/>
    <property type="match status" value="1"/>
</dbReference>
<dbReference type="InterPro" id="IPR036322">
    <property type="entry name" value="WD40_repeat_dom_sf"/>
</dbReference>
<dbReference type="AlphaFoldDB" id="A0A8C8X939"/>
<name>A0A8C8X939_PANLE</name>
<feature type="compositionally biased region" description="Basic and acidic residues" evidence="2">
    <location>
        <begin position="99"/>
        <end position="109"/>
    </location>
</feature>